<keyword evidence="7 9" id="KW-0234">DNA repair</keyword>
<evidence type="ECO:0000313" key="13">
    <source>
        <dbReference type="Proteomes" id="UP000764045"/>
    </source>
</evidence>
<name>A0A938WPH6_9BACT</name>
<sequence length="173" mass="18277">MSTSSNIAIVSYQSPCGKLLLGAFDGRLCLCAWARELHPGRAQASLERRLGVGACEMASPVTTEAALQLDEYFAGNRVAFTVPLMLVGTEFQQEVWRQLMSVPYGHTVSYGCLAQLLGRSGASRAVANANGANPVSIFVPCHRVVGADGSLTGYAGGIDAKRFLLGVEGRANL</sequence>
<reference evidence="12 13" key="1">
    <citation type="journal article" date="2021" name="Sci. Rep.">
        <title>The distribution of antibiotic resistance genes in chicken gut microbiota commensals.</title>
        <authorList>
            <person name="Juricova H."/>
            <person name="Matiasovicova J."/>
            <person name="Kubasova T."/>
            <person name="Cejkova D."/>
            <person name="Rychlik I."/>
        </authorList>
    </citation>
    <scope>NUCLEOTIDE SEQUENCE [LARGE SCALE GENOMIC DNA]</scope>
    <source>
        <strain evidence="12 13">An819</strain>
    </source>
</reference>
<evidence type="ECO:0000256" key="6">
    <source>
        <dbReference type="ARBA" id="ARBA00022763"/>
    </source>
</evidence>
<keyword evidence="4 9" id="KW-0489">Methyltransferase</keyword>
<organism evidence="12 13">
    <name type="scientific">Marseilla massiliensis</name>
    <dbReference type="NCBI Taxonomy" id="1841864"/>
    <lineage>
        <taxon>Bacteria</taxon>
        <taxon>Pseudomonadati</taxon>
        <taxon>Bacteroidota</taxon>
        <taxon>Bacteroidia</taxon>
        <taxon>Bacteroidales</taxon>
        <taxon>Prevotellaceae</taxon>
        <taxon>Marseilla</taxon>
    </lineage>
</organism>
<dbReference type="FunFam" id="1.10.10.10:FF:000214">
    <property type="entry name" value="Methylated-DNA--protein-cysteine methyltransferase"/>
    <property type="match status" value="1"/>
</dbReference>
<comment type="miscellaneous">
    <text evidence="9">This enzyme catalyzes only one turnover and therefore is not strictly catalytic. According to one definition, an enzyme is a biocatalyst that acts repeatedly and over many reaction cycles.</text>
</comment>
<evidence type="ECO:0000256" key="5">
    <source>
        <dbReference type="ARBA" id="ARBA00022679"/>
    </source>
</evidence>
<dbReference type="Gene3D" id="3.30.160.70">
    <property type="entry name" value="Methylated DNA-protein cysteine methyltransferase domain"/>
    <property type="match status" value="1"/>
</dbReference>
<dbReference type="CDD" id="cd06445">
    <property type="entry name" value="ATase"/>
    <property type="match status" value="1"/>
</dbReference>
<comment type="catalytic activity">
    <reaction evidence="1 9">
        <text>a 4-O-methyl-thymidine in DNA + L-cysteinyl-[protein] = a thymidine in DNA + S-methyl-L-cysteinyl-[protein]</text>
        <dbReference type="Rhea" id="RHEA:53428"/>
        <dbReference type="Rhea" id="RHEA-COMP:10131"/>
        <dbReference type="Rhea" id="RHEA-COMP:10132"/>
        <dbReference type="Rhea" id="RHEA-COMP:13555"/>
        <dbReference type="Rhea" id="RHEA-COMP:13556"/>
        <dbReference type="ChEBI" id="CHEBI:29950"/>
        <dbReference type="ChEBI" id="CHEBI:82612"/>
        <dbReference type="ChEBI" id="CHEBI:137386"/>
        <dbReference type="ChEBI" id="CHEBI:137387"/>
        <dbReference type="EC" id="2.1.1.63"/>
    </reaction>
</comment>
<feature type="active site" description="Nucleophile; methyl group acceptor" evidence="9">
    <location>
        <position position="141"/>
    </location>
</feature>
<dbReference type="Pfam" id="PF01035">
    <property type="entry name" value="DNA_binding_1"/>
    <property type="match status" value="1"/>
</dbReference>
<evidence type="ECO:0000256" key="2">
    <source>
        <dbReference type="ARBA" id="ARBA00008711"/>
    </source>
</evidence>
<dbReference type="InterPro" id="IPR036217">
    <property type="entry name" value="MethylDNA_cys_MeTrfase_DNAb"/>
</dbReference>
<evidence type="ECO:0000256" key="7">
    <source>
        <dbReference type="ARBA" id="ARBA00023204"/>
    </source>
</evidence>
<evidence type="ECO:0000256" key="1">
    <source>
        <dbReference type="ARBA" id="ARBA00001286"/>
    </source>
</evidence>
<comment type="caution">
    <text evidence="12">The sequence shown here is derived from an EMBL/GenBank/DDBJ whole genome shotgun (WGS) entry which is preliminary data.</text>
</comment>
<dbReference type="InterPro" id="IPR036388">
    <property type="entry name" value="WH-like_DNA-bd_sf"/>
</dbReference>
<dbReference type="NCBIfam" id="TIGR00589">
    <property type="entry name" value="ogt"/>
    <property type="match status" value="1"/>
</dbReference>
<dbReference type="InterPro" id="IPR036631">
    <property type="entry name" value="MGMT_N_sf"/>
</dbReference>
<comment type="function">
    <text evidence="9">Involved in the cellular defense against the biological effects of O6-methylguanine (O6-MeG) and O4-methylthymine (O4-MeT) in DNA. Repairs the methylated nucleobase in DNA by stoichiometrically transferring the methyl group to a cysteine residue in the enzyme. This is a suicide reaction: the enzyme is irreversibly inactivated.</text>
</comment>
<comment type="catalytic activity">
    <reaction evidence="8 9">
        <text>a 6-O-methyl-2'-deoxyguanosine in DNA + L-cysteinyl-[protein] = S-methyl-L-cysteinyl-[protein] + a 2'-deoxyguanosine in DNA</text>
        <dbReference type="Rhea" id="RHEA:24000"/>
        <dbReference type="Rhea" id="RHEA-COMP:10131"/>
        <dbReference type="Rhea" id="RHEA-COMP:10132"/>
        <dbReference type="Rhea" id="RHEA-COMP:11367"/>
        <dbReference type="Rhea" id="RHEA-COMP:11368"/>
        <dbReference type="ChEBI" id="CHEBI:29950"/>
        <dbReference type="ChEBI" id="CHEBI:82612"/>
        <dbReference type="ChEBI" id="CHEBI:85445"/>
        <dbReference type="ChEBI" id="CHEBI:85448"/>
        <dbReference type="EC" id="2.1.1.63"/>
    </reaction>
</comment>
<dbReference type="GO" id="GO:0032259">
    <property type="term" value="P:methylation"/>
    <property type="evidence" value="ECO:0007669"/>
    <property type="project" value="UniProtKB-KW"/>
</dbReference>
<evidence type="ECO:0000256" key="3">
    <source>
        <dbReference type="ARBA" id="ARBA00022490"/>
    </source>
</evidence>
<evidence type="ECO:0000313" key="12">
    <source>
        <dbReference type="EMBL" id="MBM6662747.1"/>
    </source>
</evidence>
<dbReference type="EMBL" id="JACJJL010000028">
    <property type="protein sequence ID" value="MBM6662747.1"/>
    <property type="molecule type" value="Genomic_DNA"/>
</dbReference>
<dbReference type="InterPro" id="IPR008332">
    <property type="entry name" value="MethylG_MeTrfase_N"/>
</dbReference>
<dbReference type="InterPro" id="IPR001497">
    <property type="entry name" value="MethylDNA_cys_MeTrfase_AS"/>
</dbReference>
<comment type="subcellular location">
    <subcellularLocation>
        <location evidence="9">Cytoplasm</location>
    </subcellularLocation>
</comment>
<gene>
    <name evidence="12" type="ORF">H6B30_13485</name>
</gene>
<dbReference type="EC" id="2.1.1.63" evidence="9"/>
<dbReference type="SUPFAM" id="SSF53155">
    <property type="entry name" value="Methylated DNA-protein cysteine methyltransferase domain"/>
    <property type="match status" value="1"/>
</dbReference>
<protein>
    <recommendedName>
        <fullName evidence="9">Methylated-DNA--protein-cysteine methyltransferase</fullName>
        <ecNumber evidence="9">2.1.1.63</ecNumber>
    </recommendedName>
    <alternativeName>
        <fullName evidence="9">6-O-methylguanine-DNA methyltransferase</fullName>
        <shortName evidence="9">MGMT</shortName>
    </alternativeName>
    <alternativeName>
        <fullName evidence="9">O-6-methylguanine-DNA-alkyltransferase</fullName>
    </alternativeName>
</protein>
<dbReference type="RefSeq" id="WP_205111465.1">
    <property type="nucleotide sequence ID" value="NZ_JACJJL010000028.1"/>
</dbReference>
<dbReference type="HAMAP" id="MF_00772">
    <property type="entry name" value="OGT"/>
    <property type="match status" value="1"/>
</dbReference>
<feature type="domain" description="Methylated-DNA-[protein]-cysteine S-methyltransferase DNA binding" evidence="10">
    <location>
        <begin position="90"/>
        <end position="169"/>
    </location>
</feature>
<accession>A0A938WPH6</accession>
<evidence type="ECO:0000256" key="9">
    <source>
        <dbReference type="HAMAP-Rule" id="MF_00772"/>
    </source>
</evidence>
<evidence type="ECO:0000256" key="4">
    <source>
        <dbReference type="ARBA" id="ARBA00022603"/>
    </source>
</evidence>
<dbReference type="Pfam" id="PF02870">
    <property type="entry name" value="Methyltransf_1N"/>
    <property type="match status" value="1"/>
</dbReference>
<dbReference type="InterPro" id="IPR023546">
    <property type="entry name" value="MGMT"/>
</dbReference>
<dbReference type="Proteomes" id="UP000764045">
    <property type="component" value="Unassembled WGS sequence"/>
</dbReference>
<feature type="domain" description="Methylguanine DNA methyltransferase ribonuclease-like" evidence="11">
    <location>
        <begin position="12"/>
        <end position="85"/>
    </location>
</feature>
<evidence type="ECO:0000256" key="8">
    <source>
        <dbReference type="ARBA" id="ARBA00049348"/>
    </source>
</evidence>
<keyword evidence="13" id="KW-1185">Reference proteome</keyword>
<dbReference type="InterPro" id="IPR014048">
    <property type="entry name" value="MethylDNA_cys_MeTrfase_DNA-bd"/>
</dbReference>
<keyword evidence="5 9" id="KW-0808">Transferase</keyword>
<dbReference type="SUPFAM" id="SSF46767">
    <property type="entry name" value="Methylated DNA-protein cysteine methyltransferase, C-terminal domain"/>
    <property type="match status" value="1"/>
</dbReference>
<dbReference type="GO" id="GO:0006307">
    <property type="term" value="P:DNA alkylation repair"/>
    <property type="evidence" value="ECO:0007669"/>
    <property type="project" value="UniProtKB-UniRule"/>
</dbReference>
<evidence type="ECO:0000259" key="10">
    <source>
        <dbReference type="Pfam" id="PF01035"/>
    </source>
</evidence>
<dbReference type="AlphaFoldDB" id="A0A938WPH6"/>
<dbReference type="PANTHER" id="PTHR10815:SF5">
    <property type="entry name" value="METHYLATED-DNA--PROTEIN-CYSTEINE METHYLTRANSFERASE"/>
    <property type="match status" value="1"/>
</dbReference>
<comment type="similarity">
    <text evidence="2 9">Belongs to the MGMT family.</text>
</comment>
<dbReference type="Gene3D" id="1.10.10.10">
    <property type="entry name" value="Winged helix-like DNA-binding domain superfamily/Winged helix DNA-binding domain"/>
    <property type="match status" value="1"/>
</dbReference>
<keyword evidence="6 9" id="KW-0227">DNA damage</keyword>
<evidence type="ECO:0000259" key="11">
    <source>
        <dbReference type="Pfam" id="PF02870"/>
    </source>
</evidence>
<proteinExistence type="inferred from homology"/>
<dbReference type="GO" id="GO:0003908">
    <property type="term" value="F:methylated-DNA-[protein]-cysteine S-methyltransferase activity"/>
    <property type="evidence" value="ECO:0007669"/>
    <property type="project" value="UniProtKB-UniRule"/>
</dbReference>
<dbReference type="GO" id="GO:0005737">
    <property type="term" value="C:cytoplasm"/>
    <property type="evidence" value="ECO:0007669"/>
    <property type="project" value="UniProtKB-SubCell"/>
</dbReference>
<keyword evidence="3 9" id="KW-0963">Cytoplasm</keyword>
<dbReference type="PROSITE" id="PS00374">
    <property type="entry name" value="MGMT"/>
    <property type="match status" value="1"/>
</dbReference>
<dbReference type="PANTHER" id="PTHR10815">
    <property type="entry name" value="METHYLATED-DNA--PROTEIN-CYSTEINE METHYLTRANSFERASE"/>
    <property type="match status" value="1"/>
</dbReference>